<organism evidence="2 3">
    <name type="scientific">Eumeta variegata</name>
    <name type="common">Bagworm moth</name>
    <name type="synonym">Eumeta japonica</name>
    <dbReference type="NCBI Taxonomy" id="151549"/>
    <lineage>
        <taxon>Eukaryota</taxon>
        <taxon>Metazoa</taxon>
        <taxon>Ecdysozoa</taxon>
        <taxon>Arthropoda</taxon>
        <taxon>Hexapoda</taxon>
        <taxon>Insecta</taxon>
        <taxon>Pterygota</taxon>
        <taxon>Neoptera</taxon>
        <taxon>Endopterygota</taxon>
        <taxon>Lepidoptera</taxon>
        <taxon>Glossata</taxon>
        <taxon>Ditrysia</taxon>
        <taxon>Tineoidea</taxon>
        <taxon>Psychidae</taxon>
        <taxon>Oiketicinae</taxon>
        <taxon>Eumeta</taxon>
    </lineage>
</organism>
<feature type="compositionally biased region" description="Basic and acidic residues" evidence="1">
    <location>
        <begin position="57"/>
        <end position="66"/>
    </location>
</feature>
<dbReference type="EMBL" id="BGZK01000067">
    <property type="protein sequence ID" value="GBP14807.1"/>
    <property type="molecule type" value="Genomic_DNA"/>
</dbReference>
<dbReference type="Proteomes" id="UP000299102">
    <property type="component" value="Unassembled WGS sequence"/>
</dbReference>
<evidence type="ECO:0000313" key="3">
    <source>
        <dbReference type="Proteomes" id="UP000299102"/>
    </source>
</evidence>
<gene>
    <name evidence="2" type="ORF">EVAR_75400_1</name>
</gene>
<dbReference type="AlphaFoldDB" id="A0A4C1TMU7"/>
<accession>A0A4C1TMU7</accession>
<reference evidence="2 3" key="1">
    <citation type="journal article" date="2019" name="Commun. Biol.">
        <title>The bagworm genome reveals a unique fibroin gene that provides high tensile strength.</title>
        <authorList>
            <person name="Kono N."/>
            <person name="Nakamura H."/>
            <person name="Ohtoshi R."/>
            <person name="Tomita M."/>
            <person name="Numata K."/>
            <person name="Arakawa K."/>
        </authorList>
    </citation>
    <scope>NUCLEOTIDE SEQUENCE [LARGE SCALE GENOMIC DNA]</scope>
</reference>
<keyword evidence="3" id="KW-1185">Reference proteome</keyword>
<name>A0A4C1TMU7_EUMVA</name>
<feature type="region of interest" description="Disordered" evidence="1">
    <location>
        <begin position="44"/>
        <end position="66"/>
    </location>
</feature>
<protein>
    <submittedName>
        <fullName evidence="2">Uncharacterized protein</fullName>
    </submittedName>
</protein>
<evidence type="ECO:0000256" key="1">
    <source>
        <dbReference type="SAM" id="MobiDB-lite"/>
    </source>
</evidence>
<sequence>MLRGDVLGQLPLYGERVKFFADVKLIALLLKMTIKEKKKKIACKRRNPCTPAEEDETPTKEEDEKSIAMVDINSLNEIDVNF</sequence>
<comment type="caution">
    <text evidence="2">The sequence shown here is derived from an EMBL/GenBank/DDBJ whole genome shotgun (WGS) entry which is preliminary data.</text>
</comment>
<proteinExistence type="predicted"/>
<evidence type="ECO:0000313" key="2">
    <source>
        <dbReference type="EMBL" id="GBP14807.1"/>
    </source>
</evidence>